<evidence type="ECO:0000256" key="10">
    <source>
        <dbReference type="ARBA" id="ARBA00023316"/>
    </source>
</evidence>
<dbReference type="GO" id="GO:0071555">
    <property type="term" value="P:cell wall organization"/>
    <property type="evidence" value="ECO:0007669"/>
    <property type="project" value="UniProtKB-KW"/>
</dbReference>
<keyword evidence="4 11" id="KW-0328">Glycosyltransferase</keyword>
<keyword evidence="12" id="KW-0812">Transmembrane</keyword>
<feature type="binding site" evidence="11">
    <location>
        <begin position="14"/>
        <end position="16"/>
    </location>
    <ligand>
        <name>UDP-N-acetyl-alpha-D-glucosamine</name>
        <dbReference type="ChEBI" id="CHEBI:57705"/>
    </ligand>
</feature>
<comment type="subcellular location">
    <subcellularLocation>
        <location evidence="11">Cell membrane</location>
        <topology evidence="11">Peripheral membrane protein</topology>
        <orientation evidence="11">Cytoplasmic side</orientation>
    </subcellularLocation>
</comment>
<feature type="binding site" evidence="11">
    <location>
        <position position="285"/>
    </location>
    <ligand>
        <name>UDP-N-acetyl-alpha-D-glucosamine</name>
        <dbReference type="ChEBI" id="CHEBI:57705"/>
    </ligand>
</feature>
<sequence length="363" mass="41888">MSKKNNILVASSGTGGHIFPALAVTKELEDEWNINWLGVHKRLDQNLIPQRYNLMTLNIKTPRKNIFLFYQYIKILISTFQIIRILKEKKINLVFTTGGYISAPTIVASKLLRIPVIIHESNLIPGMVTKYFGFLCNYVLLGFKKTNCYLKNCKTIFTGTPLREQFYKSNLLPEWVPKGKGPLLIVMGGSQGSKAINQILYESQEFLIKKKFRIVHIVGENNQKNFYVKNTKNYVQKKFTNQIPALIQNCDLVISRSGSGTINELIETEKPSILIPYPYSKNNHQEKNAIILAENGGSVLMNQNKISKELFEETLDRIFKRKLKNGKNQYEILDLMKKNMKNKNKIKSKVEIKKLINYFLKEF</sequence>
<dbReference type="RefSeq" id="WP_032523969.1">
    <property type="nucleotide sequence ID" value="NZ_CP138934.1"/>
</dbReference>
<proteinExistence type="inferred from homology"/>
<keyword evidence="7 11" id="KW-0573">Peptidoglycan synthesis</keyword>
<dbReference type="EC" id="2.4.1.227" evidence="11"/>
<dbReference type="UniPathway" id="UPA00219"/>
<evidence type="ECO:0000256" key="12">
    <source>
        <dbReference type="SAM" id="Phobius"/>
    </source>
</evidence>
<evidence type="ECO:0000259" key="14">
    <source>
        <dbReference type="Pfam" id="PF04101"/>
    </source>
</evidence>
<keyword evidence="12" id="KW-1133">Transmembrane helix</keyword>
<dbReference type="OrthoDB" id="9808936at2"/>
<keyword evidence="6 11" id="KW-0133">Cell shape</keyword>
<dbReference type="InterPro" id="IPR007235">
    <property type="entry name" value="Glyco_trans_28_C"/>
</dbReference>
<dbReference type="NCBIfam" id="TIGR01133">
    <property type="entry name" value="murG"/>
    <property type="match status" value="1"/>
</dbReference>
<comment type="function">
    <text evidence="11">Cell wall formation. Catalyzes the transfer of a GlcNAc subunit on undecaprenyl-pyrophosphoryl-MurNAc-pentapeptide (lipid intermediate I) to form undecaprenyl-pyrophosphoryl-MurNAc-(pentapeptide)GlcNAc (lipid intermediate II).</text>
</comment>
<keyword evidence="2" id="KW-0997">Cell inner membrane</keyword>
<dbReference type="GO" id="GO:0051301">
    <property type="term" value="P:cell division"/>
    <property type="evidence" value="ECO:0007669"/>
    <property type="project" value="UniProtKB-KW"/>
</dbReference>
<dbReference type="Proteomes" id="UP000030598">
    <property type="component" value="Unassembled WGS sequence"/>
</dbReference>
<evidence type="ECO:0000256" key="5">
    <source>
        <dbReference type="ARBA" id="ARBA00022679"/>
    </source>
</evidence>
<evidence type="ECO:0000256" key="7">
    <source>
        <dbReference type="ARBA" id="ARBA00022984"/>
    </source>
</evidence>
<organism evidence="15 16">
    <name type="scientific">Prochlorococcus marinus str. GP2</name>
    <dbReference type="NCBI Taxonomy" id="59925"/>
    <lineage>
        <taxon>Bacteria</taxon>
        <taxon>Bacillati</taxon>
        <taxon>Cyanobacteriota</taxon>
        <taxon>Cyanophyceae</taxon>
        <taxon>Synechococcales</taxon>
        <taxon>Prochlorococcaceae</taxon>
        <taxon>Prochlorococcus</taxon>
    </lineage>
</organism>
<gene>
    <name evidence="11" type="primary">murG</name>
    <name evidence="15" type="ORF">EU91_0367</name>
</gene>
<dbReference type="PANTHER" id="PTHR21015">
    <property type="entry name" value="UDP-N-ACETYLGLUCOSAMINE--N-ACETYLMURAMYL-(PENTAPEPTIDE) PYROPHOSPHORYL-UNDECAPRENOL N-ACETYLGLUCOSAMINE TRANSFERASE 1"/>
    <property type="match status" value="1"/>
</dbReference>
<dbReference type="SUPFAM" id="SSF53756">
    <property type="entry name" value="UDP-Glycosyltransferase/glycogen phosphorylase"/>
    <property type="match status" value="1"/>
</dbReference>
<dbReference type="Pfam" id="PF03033">
    <property type="entry name" value="Glyco_transf_28"/>
    <property type="match status" value="1"/>
</dbReference>
<keyword evidence="9 11" id="KW-0131">Cell cycle</keyword>
<feature type="domain" description="Glycosyltransferase family 28 N-terminal" evidence="13">
    <location>
        <begin position="7"/>
        <end position="138"/>
    </location>
</feature>
<dbReference type="GO" id="GO:0005975">
    <property type="term" value="P:carbohydrate metabolic process"/>
    <property type="evidence" value="ECO:0007669"/>
    <property type="project" value="InterPro"/>
</dbReference>
<feature type="binding site" evidence="11">
    <location>
        <position position="190"/>
    </location>
    <ligand>
        <name>UDP-N-acetyl-alpha-D-glucosamine</name>
        <dbReference type="ChEBI" id="CHEBI:57705"/>
    </ligand>
</feature>
<accession>A0A0A1ZJL3</accession>
<dbReference type="PANTHER" id="PTHR21015:SF22">
    <property type="entry name" value="GLYCOSYLTRANSFERASE"/>
    <property type="match status" value="1"/>
</dbReference>
<keyword evidence="3 11" id="KW-0132">Cell division</keyword>
<comment type="caution">
    <text evidence="11">Lacks conserved residue(s) required for the propagation of feature annotation.</text>
</comment>
<keyword evidence="5 11" id="KW-0808">Transferase</keyword>
<dbReference type="GO" id="GO:0051991">
    <property type="term" value="F:UDP-N-acetyl-D-glucosamine:N-acetylmuramoyl-L-alanyl-D-glutamyl-meso-2,6-diaminopimelyl-D-alanyl-D-alanine-diphosphoundecaprenol 4-beta-N-acetylglucosaminlytransferase activity"/>
    <property type="evidence" value="ECO:0007669"/>
    <property type="project" value="RHEA"/>
</dbReference>
<dbReference type="Gene3D" id="3.40.50.2000">
    <property type="entry name" value="Glycogen Phosphorylase B"/>
    <property type="match status" value="2"/>
</dbReference>
<evidence type="ECO:0000256" key="9">
    <source>
        <dbReference type="ARBA" id="ARBA00023306"/>
    </source>
</evidence>
<feature type="domain" description="Glycosyl transferase family 28 C-terminal" evidence="14">
    <location>
        <begin position="184"/>
        <end position="329"/>
    </location>
</feature>
<comment type="pathway">
    <text evidence="11">Cell wall biogenesis; peptidoglycan biosynthesis.</text>
</comment>
<evidence type="ECO:0000313" key="16">
    <source>
        <dbReference type="Proteomes" id="UP000030598"/>
    </source>
</evidence>
<evidence type="ECO:0000256" key="4">
    <source>
        <dbReference type="ARBA" id="ARBA00022676"/>
    </source>
</evidence>
<dbReference type="InterPro" id="IPR004276">
    <property type="entry name" value="GlycoTrans_28_N"/>
</dbReference>
<dbReference type="InterPro" id="IPR006009">
    <property type="entry name" value="GlcNAc_MurG"/>
</dbReference>
<dbReference type="GO" id="GO:0009252">
    <property type="term" value="P:peptidoglycan biosynthetic process"/>
    <property type="evidence" value="ECO:0007669"/>
    <property type="project" value="UniProtKB-UniRule"/>
</dbReference>
<evidence type="ECO:0000256" key="1">
    <source>
        <dbReference type="ARBA" id="ARBA00022475"/>
    </source>
</evidence>
<feature type="binding site" evidence="11">
    <location>
        <position position="163"/>
    </location>
    <ligand>
        <name>UDP-N-acetyl-alpha-D-glucosamine</name>
        <dbReference type="ChEBI" id="CHEBI:57705"/>
    </ligand>
</feature>
<comment type="catalytic activity">
    <reaction evidence="11">
        <text>di-trans,octa-cis-undecaprenyl diphospho-N-acetyl-alpha-D-muramoyl-L-alanyl-D-glutamyl-meso-2,6-diaminopimeloyl-D-alanyl-D-alanine + UDP-N-acetyl-alpha-D-glucosamine = di-trans,octa-cis-undecaprenyl diphospho-[N-acetyl-alpha-D-glucosaminyl-(1-&gt;4)]-N-acetyl-alpha-D-muramoyl-L-alanyl-D-glutamyl-meso-2,6-diaminopimeloyl-D-alanyl-D-alanine + UDP + H(+)</text>
        <dbReference type="Rhea" id="RHEA:31227"/>
        <dbReference type="ChEBI" id="CHEBI:15378"/>
        <dbReference type="ChEBI" id="CHEBI:57705"/>
        <dbReference type="ChEBI" id="CHEBI:58223"/>
        <dbReference type="ChEBI" id="CHEBI:61387"/>
        <dbReference type="ChEBI" id="CHEBI:61388"/>
        <dbReference type="EC" id="2.4.1.227"/>
    </reaction>
</comment>
<dbReference type="GO" id="GO:0050511">
    <property type="term" value="F:undecaprenyldiphospho-muramoylpentapeptide beta-N-acetylglucosaminyltransferase activity"/>
    <property type="evidence" value="ECO:0007669"/>
    <property type="project" value="UniProtKB-UniRule"/>
</dbReference>
<evidence type="ECO:0000313" key="15">
    <source>
        <dbReference type="EMBL" id="KGF88434.1"/>
    </source>
</evidence>
<keyword evidence="10 11" id="KW-0961">Cell wall biogenesis/degradation</keyword>
<reference evidence="16" key="1">
    <citation type="journal article" date="2014" name="Sci. Data">
        <title>Genomes of diverse isolates of the marine cyanobacterium Prochlorococcus.</title>
        <authorList>
            <person name="Biller S."/>
            <person name="Berube P."/>
            <person name="Thompson J."/>
            <person name="Kelly L."/>
            <person name="Roggensack S."/>
            <person name="Awad L."/>
            <person name="Roache-Johnson K."/>
            <person name="Ding H."/>
            <person name="Giovannoni S.J."/>
            <person name="Moore L.R."/>
            <person name="Chisholm S.W."/>
        </authorList>
    </citation>
    <scope>NUCLEOTIDE SEQUENCE [LARGE SCALE GENOMIC DNA]</scope>
    <source>
        <strain evidence="16">GP2</strain>
    </source>
</reference>
<dbReference type="STRING" id="59925.EU91_0367"/>
<dbReference type="HAMAP" id="MF_00033">
    <property type="entry name" value="MurG"/>
    <property type="match status" value="1"/>
</dbReference>
<evidence type="ECO:0000256" key="2">
    <source>
        <dbReference type="ARBA" id="ARBA00022519"/>
    </source>
</evidence>
<evidence type="ECO:0000256" key="11">
    <source>
        <dbReference type="HAMAP-Rule" id="MF_00033"/>
    </source>
</evidence>
<dbReference type="EMBL" id="JNAH01000003">
    <property type="protein sequence ID" value="KGF88434.1"/>
    <property type="molecule type" value="Genomic_DNA"/>
</dbReference>
<name>A0A0A1ZJL3_PROMR</name>
<dbReference type="GO" id="GO:0008360">
    <property type="term" value="P:regulation of cell shape"/>
    <property type="evidence" value="ECO:0007669"/>
    <property type="project" value="UniProtKB-KW"/>
</dbReference>
<evidence type="ECO:0000259" key="13">
    <source>
        <dbReference type="Pfam" id="PF03033"/>
    </source>
</evidence>
<dbReference type="Pfam" id="PF04101">
    <property type="entry name" value="Glyco_tran_28_C"/>
    <property type="match status" value="1"/>
</dbReference>
<dbReference type="AlphaFoldDB" id="A0A0A1ZJL3"/>
<feature type="binding site" evidence="11">
    <location>
        <position position="122"/>
    </location>
    <ligand>
        <name>UDP-N-acetyl-alpha-D-glucosamine</name>
        <dbReference type="ChEBI" id="CHEBI:57705"/>
    </ligand>
</feature>
<keyword evidence="8 11" id="KW-0472">Membrane</keyword>
<dbReference type="GO" id="GO:0005886">
    <property type="term" value="C:plasma membrane"/>
    <property type="evidence" value="ECO:0007669"/>
    <property type="project" value="UniProtKB-SubCell"/>
</dbReference>
<comment type="caution">
    <text evidence="15">The sequence shown here is derived from an EMBL/GenBank/DDBJ whole genome shotgun (WGS) entry which is preliminary data.</text>
</comment>
<evidence type="ECO:0000256" key="3">
    <source>
        <dbReference type="ARBA" id="ARBA00022618"/>
    </source>
</evidence>
<evidence type="ECO:0000256" key="6">
    <source>
        <dbReference type="ARBA" id="ARBA00022960"/>
    </source>
</evidence>
<comment type="similarity">
    <text evidence="11">Belongs to the glycosyltransferase 28 family. MurG subfamily.</text>
</comment>
<keyword evidence="1 11" id="KW-1003">Cell membrane</keyword>
<protein>
    <recommendedName>
        <fullName evidence="11">UDP-N-acetylglucosamine--N-acetylmuramyl-(pentapeptide) pyrophosphoryl-undecaprenol N-acetylglucosamine transferase</fullName>
        <ecNumber evidence="11">2.4.1.227</ecNumber>
    </recommendedName>
    <alternativeName>
        <fullName evidence="11">Undecaprenyl-PP-MurNAc-pentapeptide-UDPGlcNAc GlcNAc transferase</fullName>
    </alternativeName>
</protein>
<evidence type="ECO:0000256" key="8">
    <source>
        <dbReference type="ARBA" id="ARBA00023136"/>
    </source>
</evidence>
<feature type="transmembrane region" description="Helical" evidence="12">
    <location>
        <begin position="67"/>
        <end position="86"/>
    </location>
</feature>
<dbReference type="CDD" id="cd03785">
    <property type="entry name" value="GT28_MurG"/>
    <property type="match status" value="1"/>
</dbReference>
<dbReference type="eggNOG" id="COG0707">
    <property type="taxonomic scope" value="Bacteria"/>
</dbReference>